<dbReference type="InterPro" id="IPR018289">
    <property type="entry name" value="MULE_transposase_dom"/>
</dbReference>
<organism evidence="4 5">
    <name type="scientific">Aphis craccivora</name>
    <name type="common">Cowpea aphid</name>
    <dbReference type="NCBI Taxonomy" id="307492"/>
    <lineage>
        <taxon>Eukaryota</taxon>
        <taxon>Metazoa</taxon>
        <taxon>Ecdysozoa</taxon>
        <taxon>Arthropoda</taxon>
        <taxon>Hexapoda</taxon>
        <taxon>Insecta</taxon>
        <taxon>Pterygota</taxon>
        <taxon>Neoptera</taxon>
        <taxon>Paraneoptera</taxon>
        <taxon>Hemiptera</taxon>
        <taxon>Sternorrhyncha</taxon>
        <taxon>Aphidomorpha</taxon>
        <taxon>Aphidoidea</taxon>
        <taxon>Aphididae</taxon>
        <taxon>Aphidini</taxon>
        <taxon>Aphis</taxon>
        <taxon>Aphis</taxon>
    </lineage>
</organism>
<evidence type="ECO:0000313" key="4">
    <source>
        <dbReference type="EMBL" id="KAF0713620.1"/>
    </source>
</evidence>
<feature type="compositionally biased region" description="Polar residues" evidence="2">
    <location>
        <begin position="684"/>
        <end position="693"/>
    </location>
</feature>
<evidence type="ECO:0000256" key="2">
    <source>
        <dbReference type="SAM" id="MobiDB-lite"/>
    </source>
</evidence>
<dbReference type="GO" id="GO:0008270">
    <property type="term" value="F:zinc ion binding"/>
    <property type="evidence" value="ECO:0007669"/>
    <property type="project" value="UniProtKB-KW"/>
</dbReference>
<accession>A0A6G0VXL7</accession>
<dbReference type="AlphaFoldDB" id="A0A6G0VXL7"/>
<name>A0A6G0VXL7_APHCR</name>
<protein>
    <submittedName>
        <fullName evidence="4">SWIM-type domain-containing protein</fullName>
    </submittedName>
</protein>
<comment type="caution">
    <text evidence="4">The sequence shown here is derived from an EMBL/GenBank/DDBJ whole genome shotgun (WGS) entry which is preliminary data.</text>
</comment>
<keyword evidence="1" id="KW-0863">Zinc-finger</keyword>
<proteinExistence type="predicted"/>
<dbReference type="Proteomes" id="UP000478052">
    <property type="component" value="Unassembled WGS sequence"/>
</dbReference>
<feature type="domain" description="SWIM-type" evidence="3">
    <location>
        <begin position="464"/>
        <end position="495"/>
    </location>
</feature>
<keyword evidence="1" id="KW-0479">Metal-binding</keyword>
<feature type="region of interest" description="Disordered" evidence="2">
    <location>
        <begin position="672"/>
        <end position="693"/>
    </location>
</feature>
<evidence type="ECO:0000259" key="3">
    <source>
        <dbReference type="PROSITE" id="PS50966"/>
    </source>
</evidence>
<evidence type="ECO:0000313" key="5">
    <source>
        <dbReference type="Proteomes" id="UP000478052"/>
    </source>
</evidence>
<reference evidence="4 5" key="1">
    <citation type="submission" date="2019-08" db="EMBL/GenBank/DDBJ databases">
        <title>Whole genome of Aphis craccivora.</title>
        <authorList>
            <person name="Voronova N.V."/>
            <person name="Shulinski R.S."/>
            <person name="Bandarenka Y.V."/>
            <person name="Zhorov D.G."/>
            <person name="Warner D."/>
        </authorList>
    </citation>
    <scope>NUCLEOTIDE SEQUENCE [LARGE SCALE GENOMIC DNA]</scope>
    <source>
        <strain evidence="4">180601</strain>
        <tissue evidence="4">Whole Body</tissue>
    </source>
</reference>
<dbReference type="PANTHER" id="PTHR35385">
    <property type="entry name" value="PROTEIN B, PUTATIVE-RELATED-RELATED"/>
    <property type="match status" value="1"/>
</dbReference>
<dbReference type="EMBL" id="VUJU01010613">
    <property type="protein sequence ID" value="KAF0713620.1"/>
    <property type="molecule type" value="Genomic_DNA"/>
</dbReference>
<gene>
    <name evidence="4" type="ORF">FWK35_00033117</name>
</gene>
<keyword evidence="1" id="KW-0862">Zinc</keyword>
<sequence>MHNKWVCSFSSHRKVENSKKNQKCDAFINILIKIVTKGSKKNDEYLKRDPPLNTVIKINPFHSHNCGSADALKRLFIDPEVKSDFLKYFADGLSPSQAMKQNISRLRTLPNYIVSLANGALNPRPWTIYRLWHKYLEENYGSFKEPFERLEEKIPDYLNQGIHVIMDKTDPWVVLVVTPLNKRAQQLKNSSEIIFMDSTSSCDVSMASVTVLLTATKGGAVPIGVLVHKQQTAMAYEKGFKMLMDNFPLCFNGLTFPKIIMTDDSMAEKKAIQEIWPQTTQILCIFHFLQAEWRWLMSSSSNILPVNRQQLMQLFRKAVYAKNHEDFQNVVNEINHLEGNQLFKDRFNENLKRSQEWSMCYRNENLITRNNQTNNYSEATIRILKEIILERTKAYNVVALVEFISIIWDKYFINRLLDFAYNRRNQRDYELQLTKMKSVDPNSILQIDEFVYKVPSSKDSKKTYDVNTIIGWCSCYSGKQGGFCKHQALLKQYYDIEFPNSPVTDSNERYKLALLALGIKDCPPKPFFEDLNELPTPQTSIMEKENLKTTTEKTNLQLCYNDFSNNLQDGDIENDPNIRLSISQNNNQSLNDKFTEKWEDFTNSINRLGELIQQDVSETSIKYLSAFTNKIKNIGTTSQAVDFIINNSSSSKRGRNIRVQPTSVARRRGTYKGNHRIGAGRPPTENSTAGRNSLLNKNKKKVVKRKHNLVQSITNNQANAKCH</sequence>
<dbReference type="PANTHER" id="PTHR35385:SF2">
    <property type="entry name" value="PROTEIN B, PUTATIVE-RELATED"/>
    <property type="match status" value="1"/>
</dbReference>
<evidence type="ECO:0000256" key="1">
    <source>
        <dbReference type="PROSITE-ProRule" id="PRU00325"/>
    </source>
</evidence>
<dbReference type="InterPro" id="IPR007527">
    <property type="entry name" value="Znf_SWIM"/>
</dbReference>
<keyword evidence="5" id="KW-1185">Reference proteome</keyword>
<dbReference type="Pfam" id="PF10551">
    <property type="entry name" value="MULE"/>
    <property type="match status" value="1"/>
</dbReference>
<dbReference type="OrthoDB" id="6629514at2759"/>
<dbReference type="PROSITE" id="PS50966">
    <property type="entry name" value="ZF_SWIM"/>
    <property type="match status" value="1"/>
</dbReference>